<dbReference type="PROSITE" id="PS52016">
    <property type="entry name" value="TONB_DEPENDENT_REC_3"/>
    <property type="match status" value="1"/>
</dbReference>
<gene>
    <name evidence="18" type="ORF">ACIKP9_10530</name>
</gene>
<dbReference type="Gene3D" id="2.170.130.10">
    <property type="entry name" value="TonB-dependent receptor, plug domain"/>
    <property type="match status" value="1"/>
</dbReference>
<evidence type="ECO:0000256" key="9">
    <source>
        <dbReference type="ARBA" id="ARBA00023065"/>
    </source>
</evidence>
<comment type="caution">
    <text evidence="18">The sequence shown here is derived from an EMBL/GenBank/DDBJ whole genome shotgun (WGS) entry which is preliminary data.</text>
</comment>
<protein>
    <submittedName>
        <fullName evidence="18">TonB-dependent receptor</fullName>
    </submittedName>
</protein>
<dbReference type="InterPro" id="IPR012910">
    <property type="entry name" value="Plug_dom"/>
</dbReference>
<keyword evidence="9" id="KW-0406">Ion transport</keyword>
<comment type="similarity">
    <text evidence="2 14 15">Belongs to the TonB-dependent receptor family.</text>
</comment>
<dbReference type="Pfam" id="PF07715">
    <property type="entry name" value="Plug"/>
    <property type="match status" value="1"/>
</dbReference>
<dbReference type="Pfam" id="PF00593">
    <property type="entry name" value="TonB_dep_Rec_b-barrel"/>
    <property type="match status" value="1"/>
</dbReference>
<keyword evidence="11 14" id="KW-0472">Membrane</keyword>
<feature type="domain" description="TonB-dependent receptor-like beta-barrel" evidence="16">
    <location>
        <begin position="215"/>
        <end position="665"/>
    </location>
</feature>
<evidence type="ECO:0000256" key="12">
    <source>
        <dbReference type="ARBA" id="ARBA00023170"/>
    </source>
</evidence>
<dbReference type="InterPro" id="IPR039426">
    <property type="entry name" value="TonB-dep_rcpt-like"/>
</dbReference>
<keyword evidence="12 18" id="KW-0675">Receptor</keyword>
<dbReference type="PANTHER" id="PTHR32552">
    <property type="entry name" value="FERRICHROME IRON RECEPTOR-RELATED"/>
    <property type="match status" value="1"/>
</dbReference>
<dbReference type="SUPFAM" id="SSF56935">
    <property type="entry name" value="Porins"/>
    <property type="match status" value="1"/>
</dbReference>
<proteinExistence type="inferred from homology"/>
<evidence type="ECO:0000256" key="1">
    <source>
        <dbReference type="ARBA" id="ARBA00004571"/>
    </source>
</evidence>
<evidence type="ECO:0000256" key="11">
    <source>
        <dbReference type="ARBA" id="ARBA00023136"/>
    </source>
</evidence>
<keyword evidence="6 14" id="KW-0812">Transmembrane</keyword>
<evidence type="ECO:0000256" key="13">
    <source>
        <dbReference type="ARBA" id="ARBA00023237"/>
    </source>
</evidence>
<sequence length="696" mass="76821">MSAHAADDSTTTLPEVQVVEKAEHAITQGYVTKRSRTATRTDTELRDIPQSLTVATPELMRDQAVQNLADVVRYTPGVGAAQGEGNRETFIFRGMTTTGDFFIDGVRDDVQYYRDLYNIERVEVLKGPNGMTFGRGGAGGLINRVSKEAGWTDIRQVSLQYGMFDQARGTVDYNQVINDAAAIRINAMYEDGNSYRDGVSLERKAINPTITLKPSDKTKIVLGVEYFKDERTADRGIPSFNGRPVDTKDSTFFGNAGKSPTHTEVSAFNALLEHAFDNGLILRNRTRYADYNKFYQNVFAGSAVSNSGTLSLSAYNNATERDSLFNQTDFIYKATTGRVEHELMSGVELSRQVTTNFRKTGYFNNSSTSTTASLANPTTNLPVTFRQSATDADNHTVTTTQALYFQDQIKFNEQFQAIVGLRYDDFDTDYRNDRLASGAANHKIKTSDDLWAPRAAVIYKPLAALSLYTSYSEAYVPQGGDQLSGLTADNKSFDPEKFKNYEIGAKWDITPELAFTAAVYKLERLNQVTNDPVVTGQFIKIDGQESKGIELGLNGKLTSAWSVAGGYAYQDAEISSQVGANSSSSRILTGTDVGLVPRHSFSLWNRYDINETWGVGLGIISRSEMYAATPTATTSVTLPGYTRLDGAVFAQLDKNLRLQINVENLLNKDYYLYAHNANNITPGAPTLARATLIYNF</sequence>
<keyword evidence="8" id="KW-0408">Iron</keyword>
<dbReference type="NCBIfam" id="TIGR01783">
    <property type="entry name" value="TonB-siderophor"/>
    <property type="match status" value="1"/>
</dbReference>
<dbReference type="InterPro" id="IPR010105">
    <property type="entry name" value="TonB_sidphr_rcpt"/>
</dbReference>
<name>A0ABW8GNC0_9PROT</name>
<evidence type="ECO:0000256" key="14">
    <source>
        <dbReference type="PROSITE-ProRule" id="PRU01360"/>
    </source>
</evidence>
<keyword evidence="3 14" id="KW-0813">Transport</keyword>
<evidence type="ECO:0000313" key="18">
    <source>
        <dbReference type="EMBL" id="MFJ5446662.1"/>
    </source>
</evidence>
<dbReference type="InterPro" id="IPR000531">
    <property type="entry name" value="Beta-barrel_TonB"/>
</dbReference>
<evidence type="ECO:0000256" key="3">
    <source>
        <dbReference type="ARBA" id="ARBA00022448"/>
    </source>
</evidence>
<evidence type="ECO:0000256" key="4">
    <source>
        <dbReference type="ARBA" id="ARBA00022452"/>
    </source>
</evidence>
<evidence type="ECO:0000256" key="7">
    <source>
        <dbReference type="ARBA" id="ARBA00022729"/>
    </source>
</evidence>
<evidence type="ECO:0000259" key="16">
    <source>
        <dbReference type="Pfam" id="PF00593"/>
    </source>
</evidence>
<evidence type="ECO:0000256" key="15">
    <source>
        <dbReference type="RuleBase" id="RU003357"/>
    </source>
</evidence>
<dbReference type="CDD" id="cd01347">
    <property type="entry name" value="ligand_gated_channel"/>
    <property type="match status" value="1"/>
</dbReference>
<evidence type="ECO:0000256" key="10">
    <source>
        <dbReference type="ARBA" id="ARBA00023077"/>
    </source>
</evidence>
<dbReference type="InterPro" id="IPR036942">
    <property type="entry name" value="Beta-barrel_TonB_sf"/>
</dbReference>
<dbReference type="PANTHER" id="PTHR32552:SF68">
    <property type="entry name" value="FERRICHROME OUTER MEMBRANE TRANSPORTER_PHAGE RECEPTOR"/>
    <property type="match status" value="1"/>
</dbReference>
<evidence type="ECO:0000256" key="8">
    <source>
        <dbReference type="ARBA" id="ARBA00023004"/>
    </source>
</evidence>
<dbReference type="Gene3D" id="2.40.170.20">
    <property type="entry name" value="TonB-dependent receptor, beta-barrel domain"/>
    <property type="match status" value="1"/>
</dbReference>
<evidence type="ECO:0000256" key="2">
    <source>
        <dbReference type="ARBA" id="ARBA00009810"/>
    </source>
</evidence>
<dbReference type="Proteomes" id="UP001617669">
    <property type="component" value="Unassembled WGS sequence"/>
</dbReference>
<dbReference type="RefSeq" id="WP_400882418.1">
    <property type="nucleotide sequence ID" value="NZ_JBIWXY010000002.1"/>
</dbReference>
<keyword evidence="5" id="KW-0410">Iron transport</keyword>
<evidence type="ECO:0000256" key="5">
    <source>
        <dbReference type="ARBA" id="ARBA00022496"/>
    </source>
</evidence>
<reference evidence="18 19" key="1">
    <citation type="submission" date="2024-11" db="EMBL/GenBank/DDBJ databases">
        <authorList>
            <person name="Kaparullina E.N."/>
            <person name="Delegan Y.A."/>
            <person name="Doronina N.V."/>
        </authorList>
    </citation>
    <scope>NUCLEOTIDE SEQUENCE [LARGE SCALE GENOMIC DNA]</scope>
    <source>
        <strain evidence="18 19">7sh_L</strain>
    </source>
</reference>
<keyword evidence="13 14" id="KW-0998">Cell outer membrane</keyword>
<dbReference type="EMBL" id="JBIWXY010000002">
    <property type="protein sequence ID" value="MFJ5446662.1"/>
    <property type="molecule type" value="Genomic_DNA"/>
</dbReference>
<keyword evidence="19" id="KW-1185">Reference proteome</keyword>
<feature type="domain" description="TonB-dependent receptor plug" evidence="17">
    <location>
        <begin position="45"/>
        <end position="140"/>
    </location>
</feature>
<comment type="subcellular location">
    <subcellularLocation>
        <location evidence="1 14">Cell outer membrane</location>
        <topology evidence="1 14">Multi-pass membrane protein</topology>
    </subcellularLocation>
</comment>
<evidence type="ECO:0000313" key="19">
    <source>
        <dbReference type="Proteomes" id="UP001617669"/>
    </source>
</evidence>
<dbReference type="InterPro" id="IPR037066">
    <property type="entry name" value="Plug_dom_sf"/>
</dbReference>
<keyword evidence="7" id="KW-0732">Signal</keyword>
<accession>A0ABW8GNC0</accession>
<evidence type="ECO:0000256" key="6">
    <source>
        <dbReference type="ARBA" id="ARBA00022692"/>
    </source>
</evidence>
<evidence type="ECO:0000259" key="17">
    <source>
        <dbReference type="Pfam" id="PF07715"/>
    </source>
</evidence>
<keyword evidence="10 15" id="KW-0798">TonB box</keyword>
<keyword evidence="4 14" id="KW-1134">Transmembrane beta strand</keyword>
<organism evidence="18 19">
    <name type="scientific">Methylobacillus methanolivorans</name>
    <dbReference type="NCBI Taxonomy" id="1848927"/>
    <lineage>
        <taxon>Bacteria</taxon>
        <taxon>Pseudomonadati</taxon>
        <taxon>Pseudomonadota</taxon>
        <taxon>Betaproteobacteria</taxon>
        <taxon>Nitrosomonadales</taxon>
        <taxon>Methylophilaceae</taxon>
        <taxon>Methylobacillus</taxon>
    </lineage>
</organism>